<accession>A0A2T2XEG7</accession>
<proteinExistence type="predicted"/>
<reference evidence="1 2" key="1">
    <citation type="journal article" date="2014" name="BMC Genomics">
        <title>Comparison of environmental and isolate Sulfobacillus genomes reveals diverse carbon, sulfur, nitrogen, and hydrogen metabolisms.</title>
        <authorList>
            <person name="Justice N.B."/>
            <person name="Norman A."/>
            <person name="Brown C.T."/>
            <person name="Singh A."/>
            <person name="Thomas B.C."/>
            <person name="Banfield J.F."/>
        </authorList>
    </citation>
    <scope>NUCLEOTIDE SEQUENCE [LARGE SCALE GENOMIC DNA]</scope>
    <source>
        <strain evidence="1">AMDSBA4</strain>
    </source>
</reference>
<dbReference type="GO" id="GO:0140098">
    <property type="term" value="F:catalytic activity, acting on RNA"/>
    <property type="evidence" value="ECO:0007669"/>
    <property type="project" value="UniProtKB-ARBA"/>
</dbReference>
<dbReference type="Gene3D" id="3.30.2350.10">
    <property type="entry name" value="Pseudouridine synthase"/>
    <property type="match status" value="1"/>
</dbReference>
<dbReference type="GO" id="GO:0001522">
    <property type="term" value="P:pseudouridine synthesis"/>
    <property type="evidence" value="ECO:0007669"/>
    <property type="project" value="InterPro"/>
</dbReference>
<comment type="caution">
    <text evidence="1">The sequence shown here is derived from an EMBL/GenBank/DDBJ whole genome shotgun (WGS) entry which is preliminary data.</text>
</comment>
<dbReference type="GO" id="GO:0003723">
    <property type="term" value="F:RNA binding"/>
    <property type="evidence" value="ECO:0007669"/>
    <property type="project" value="InterPro"/>
</dbReference>
<name>A0A2T2XEG7_9FIRM</name>
<organism evidence="1 2">
    <name type="scientific">Sulfobacillus benefaciens</name>
    <dbReference type="NCBI Taxonomy" id="453960"/>
    <lineage>
        <taxon>Bacteria</taxon>
        <taxon>Bacillati</taxon>
        <taxon>Bacillota</taxon>
        <taxon>Clostridia</taxon>
        <taxon>Eubacteriales</taxon>
        <taxon>Clostridiales Family XVII. Incertae Sedis</taxon>
        <taxon>Sulfobacillus</taxon>
    </lineage>
</organism>
<gene>
    <name evidence="1" type="ORF">C7B46_12540</name>
</gene>
<evidence type="ECO:0000313" key="1">
    <source>
        <dbReference type="EMBL" id="PSR32901.1"/>
    </source>
</evidence>
<dbReference type="Proteomes" id="UP000242972">
    <property type="component" value="Unassembled WGS sequence"/>
</dbReference>
<evidence type="ECO:0000313" key="2">
    <source>
        <dbReference type="Proteomes" id="UP000242972"/>
    </source>
</evidence>
<sequence length="197" mass="22099">MTEKVPLLPVDNELAIDLWYEGPTFLIADKPFGVSVYPMESHSRGTLVNALLQSNRWLAEMETSISPGVIHVLRPEDRGLTLVAKSDDMASELRELYQKSAITFSYRVQVPSSIKPTATDAVRIFDTHAYGELTIYDIDSPVGNTEEVARKWLGPEAMHLARFVCYRMIVPTPTKMFQIGLGERVLLPDIDLYTAPT</sequence>
<dbReference type="GO" id="GO:0009982">
    <property type="term" value="F:pseudouridine synthase activity"/>
    <property type="evidence" value="ECO:0007669"/>
    <property type="project" value="InterPro"/>
</dbReference>
<dbReference type="EMBL" id="PXYW01000030">
    <property type="protein sequence ID" value="PSR32901.1"/>
    <property type="molecule type" value="Genomic_DNA"/>
</dbReference>
<dbReference type="InterPro" id="IPR020103">
    <property type="entry name" value="PsdUridine_synth_cat_dom_sf"/>
</dbReference>
<dbReference type="AlphaFoldDB" id="A0A2T2XEG7"/>
<protein>
    <recommendedName>
        <fullName evidence="3">Pseudouridine synthase RsuA/RluA-like domain-containing protein</fullName>
    </recommendedName>
</protein>
<dbReference type="SUPFAM" id="SSF55120">
    <property type="entry name" value="Pseudouridine synthase"/>
    <property type="match status" value="1"/>
</dbReference>
<evidence type="ECO:0008006" key="3">
    <source>
        <dbReference type="Google" id="ProtNLM"/>
    </source>
</evidence>
<dbReference type="GO" id="GO:0006396">
    <property type="term" value="P:RNA processing"/>
    <property type="evidence" value="ECO:0007669"/>
    <property type="project" value="UniProtKB-ARBA"/>
</dbReference>